<dbReference type="EMBL" id="JACGWJ010000032">
    <property type="protein sequence ID" value="KAL0297632.1"/>
    <property type="molecule type" value="Genomic_DNA"/>
</dbReference>
<accession>A0AAW2JSK5</accession>
<sequence>MASSHPRAAPPGLAPKETYNNCNFAFTFDSFDFGRNIYIFAFIADDPFASSLSDKQKSHQAHEFFFDSETNPFESADSCIEFFAFSYGQDSSFVLCSWC</sequence>
<proteinExistence type="predicted"/>
<evidence type="ECO:0000313" key="1">
    <source>
        <dbReference type="EMBL" id="KAL0297632.1"/>
    </source>
</evidence>
<name>A0AAW2JSK5_SESRA</name>
<comment type="caution">
    <text evidence="1">The sequence shown here is derived from an EMBL/GenBank/DDBJ whole genome shotgun (WGS) entry which is preliminary data.</text>
</comment>
<reference evidence="1" key="1">
    <citation type="submission" date="2020-06" db="EMBL/GenBank/DDBJ databases">
        <authorList>
            <person name="Li T."/>
            <person name="Hu X."/>
            <person name="Zhang T."/>
            <person name="Song X."/>
            <person name="Zhang H."/>
            <person name="Dai N."/>
            <person name="Sheng W."/>
            <person name="Hou X."/>
            <person name="Wei L."/>
        </authorList>
    </citation>
    <scope>NUCLEOTIDE SEQUENCE</scope>
    <source>
        <strain evidence="1">G02</strain>
        <tissue evidence="1">Leaf</tissue>
    </source>
</reference>
<gene>
    <name evidence="1" type="ORF">Sradi_6815300</name>
</gene>
<dbReference type="AlphaFoldDB" id="A0AAW2JSK5"/>
<organism evidence="1">
    <name type="scientific">Sesamum radiatum</name>
    <name type="common">Black benniseed</name>
    <dbReference type="NCBI Taxonomy" id="300843"/>
    <lineage>
        <taxon>Eukaryota</taxon>
        <taxon>Viridiplantae</taxon>
        <taxon>Streptophyta</taxon>
        <taxon>Embryophyta</taxon>
        <taxon>Tracheophyta</taxon>
        <taxon>Spermatophyta</taxon>
        <taxon>Magnoliopsida</taxon>
        <taxon>eudicotyledons</taxon>
        <taxon>Gunneridae</taxon>
        <taxon>Pentapetalae</taxon>
        <taxon>asterids</taxon>
        <taxon>lamiids</taxon>
        <taxon>Lamiales</taxon>
        <taxon>Pedaliaceae</taxon>
        <taxon>Sesamum</taxon>
    </lineage>
</organism>
<reference evidence="1" key="2">
    <citation type="journal article" date="2024" name="Plant">
        <title>Genomic evolution and insights into agronomic trait innovations of Sesamum species.</title>
        <authorList>
            <person name="Miao H."/>
            <person name="Wang L."/>
            <person name="Qu L."/>
            <person name="Liu H."/>
            <person name="Sun Y."/>
            <person name="Le M."/>
            <person name="Wang Q."/>
            <person name="Wei S."/>
            <person name="Zheng Y."/>
            <person name="Lin W."/>
            <person name="Duan Y."/>
            <person name="Cao H."/>
            <person name="Xiong S."/>
            <person name="Wang X."/>
            <person name="Wei L."/>
            <person name="Li C."/>
            <person name="Ma Q."/>
            <person name="Ju M."/>
            <person name="Zhao R."/>
            <person name="Li G."/>
            <person name="Mu C."/>
            <person name="Tian Q."/>
            <person name="Mei H."/>
            <person name="Zhang T."/>
            <person name="Gao T."/>
            <person name="Zhang H."/>
        </authorList>
    </citation>
    <scope>NUCLEOTIDE SEQUENCE</scope>
    <source>
        <strain evidence="1">G02</strain>
    </source>
</reference>
<protein>
    <submittedName>
        <fullName evidence="1">Uncharacterized protein</fullName>
    </submittedName>
</protein>